<dbReference type="EnsemblMetazoa" id="AARA014850-RA">
    <property type="protein sequence ID" value="AARA014850-PA"/>
    <property type="gene ID" value="AARA014850"/>
</dbReference>
<dbReference type="VEuPathDB" id="VectorBase:AARA014850"/>
<dbReference type="Proteomes" id="UP000075840">
    <property type="component" value="Unassembled WGS sequence"/>
</dbReference>
<organism evidence="1 2">
    <name type="scientific">Anopheles arabiensis</name>
    <name type="common">Mosquito</name>
    <dbReference type="NCBI Taxonomy" id="7173"/>
    <lineage>
        <taxon>Eukaryota</taxon>
        <taxon>Metazoa</taxon>
        <taxon>Ecdysozoa</taxon>
        <taxon>Arthropoda</taxon>
        <taxon>Hexapoda</taxon>
        <taxon>Insecta</taxon>
        <taxon>Pterygota</taxon>
        <taxon>Neoptera</taxon>
        <taxon>Endopterygota</taxon>
        <taxon>Diptera</taxon>
        <taxon>Nematocera</taxon>
        <taxon>Culicoidea</taxon>
        <taxon>Culicidae</taxon>
        <taxon>Anophelinae</taxon>
        <taxon>Anopheles</taxon>
    </lineage>
</organism>
<dbReference type="AlphaFoldDB" id="A0A182IHB8"/>
<protein>
    <submittedName>
        <fullName evidence="1">Uncharacterized protein</fullName>
    </submittedName>
</protein>
<name>A0A182IHB8_ANOAR</name>
<evidence type="ECO:0000313" key="2">
    <source>
        <dbReference type="Proteomes" id="UP000075840"/>
    </source>
</evidence>
<dbReference type="EMBL" id="APCN01003089">
    <property type="status" value="NOT_ANNOTATED_CDS"/>
    <property type="molecule type" value="Genomic_DNA"/>
</dbReference>
<evidence type="ECO:0000313" key="1">
    <source>
        <dbReference type="EnsemblMetazoa" id="AARA014850-PA"/>
    </source>
</evidence>
<keyword evidence="2" id="KW-1185">Reference proteome</keyword>
<accession>A0A182IHB8</accession>
<reference evidence="1" key="1">
    <citation type="submission" date="2022-08" db="UniProtKB">
        <authorList>
            <consortium name="EnsemblMetazoa"/>
        </authorList>
    </citation>
    <scope>IDENTIFICATION</scope>
    <source>
        <strain evidence="1">Dongola</strain>
    </source>
</reference>
<proteinExistence type="predicted"/>
<sequence>MILVTVPTFAITTTGEYFGSIKHHPCMYLRACVCVCVCVCLHLFHYFPFT</sequence>